<dbReference type="SUPFAM" id="SSF52096">
    <property type="entry name" value="ClpP/crotonase"/>
    <property type="match status" value="1"/>
</dbReference>
<organism evidence="4 5">
    <name type="scientific">Frondihabitans cladoniiphilus</name>
    <dbReference type="NCBI Taxonomy" id="715785"/>
    <lineage>
        <taxon>Bacteria</taxon>
        <taxon>Bacillati</taxon>
        <taxon>Actinomycetota</taxon>
        <taxon>Actinomycetes</taxon>
        <taxon>Micrococcales</taxon>
        <taxon>Microbacteriaceae</taxon>
        <taxon>Frondihabitans</taxon>
    </lineage>
</organism>
<dbReference type="EMBL" id="BAABLM010000010">
    <property type="protein sequence ID" value="GAA4684550.1"/>
    <property type="molecule type" value="Genomic_DNA"/>
</dbReference>
<comment type="similarity">
    <text evidence="1 3">Belongs to the enoyl-CoA hydratase/isomerase family.</text>
</comment>
<dbReference type="InterPro" id="IPR001753">
    <property type="entry name" value="Enoyl-CoA_hydra/iso"/>
</dbReference>
<dbReference type="CDD" id="cd06558">
    <property type="entry name" value="crotonase-like"/>
    <property type="match status" value="1"/>
</dbReference>
<dbReference type="Proteomes" id="UP001501295">
    <property type="component" value="Unassembled WGS sequence"/>
</dbReference>
<evidence type="ECO:0000313" key="4">
    <source>
        <dbReference type="EMBL" id="GAA4684550.1"/>
    </source>
</evidence>
<gene>
    <name evidence="4" type="ORF">GCM10025780_33240</name>
</gene>
<sequence length="278" mass="29164">MTDAAQPAAQPDAGQPDELLIHRPAEGVVVATLNRPARLNALTLELFGRLEQLAHDLDRDDSARVLIITGAGRGFCSGYDLDAAGDLSALSPMTMMDLQERASDALSAIRTLRIPVIAAVNGAAAGGGLSLALVADIRLASTTAKFVAAFAKIGLSAGDLGASWLLPRLVGPGHAADIAYTGRTVTADEAVTMRLVNRVVEPDALLDEAIALATSITRNSPAGVRLSKRALQANLEVPSYMAATELENRGQTLLTRTKDMGEALQAFLEKRPASFTNE</sequence>
<dbReference type="Gene3D" id="1.10.12.10">
    <property type="entry name" value="Lyase 2-enoyl-coa Hydratase, Chain A, domain 2"/>
    <property type="match status" value="1"/>
</dbReference>
<comment type="caution">
    <text evidence="4">The sequence shown here is derived from an EMBL/GenBank/DDBJ whole genome shotgun (WGS) entry which is preliminary data.</text>
</comment>
<dbReference type="PANTHER" id="PTHR11941:SF130">
    <property type="entry name" value="ENOYL-COA HYDRATASE ECHA12-RELATED"/>
    <property type="match status" value="1"/>
</dbReference>
<dbReference type="PANTHER" id="PTHR11941">
    <property type="entry name" value="ENOYL-COA HYDRATASE-RELATED"/>
    <property type="match status" value="1"/>
</dbReference>
<keyword evidence="5" id="KW-1185">Reference proteome</keyword>
<evidence type="ECO:0000256" key="1">
    <source>
        <dbReference type="ARBA" id="ARBA00005254"/>
    </source>
</evidence>
<dbReference type="Pfam" id="PF00378">
    <property type="entry name" value="ECH_1"/>
    <property type="match status" value="1"/>
</dbReference>
<dbReference type="InterPro" id="IPR018376">
    <property type="entry name" value="Enoyl-CoA_hyd/isom_CS"/>
</dbReference>
<dbReference type="InterPro" id="IPR014748">
    <property type="entry name" value="Enoyl-CoA_hydra_C"/>
</dbReference>
<reference evidence="5" key="1">
    <citation type="journal article" date="2019" name="Int. J. Syst. Evol. Microbiol.">
        <title>The Global Catalogue of Microorganisms (GCM) 10K type strain sequencing project: providing services to taxonomists for standard genome sequencing and annotation.</title>
        <authorList>
            <consortium name="The Broad Institute Genomics Platform"/>
            <consortium name="The Broad Institute Genome Sequencing Center for Infectious Disease"/>
            <person name="Wu L."/>
            <person name="Ma J."/>
        </authorList>
    </citation>
    <scope>NUCLEOTIDE SEQUENCE [LARGE SCALE GENOMIC DNA]</scope>
    <source>
        <strain evidence="5">JCM 18956</strain>
    </source>
</reference>
<evidence type="ECO:0000313" key="5">
    <source>
        <dbReference type="Proteomes" id="UP001501295"/>
    </source>
</evidence>
<name>A0ABP8WC98_9MICO</name>
<dbReference type="PROSITE" id="PS00166">
    <property type="entry name" value="ENOYL_COA_HYDRATASE"/>
    <property type="match status" value="1"/>
</dbReference>
<dbReference type="InterPro" id="IPR029045">
    <property type="entry name" value="ClpP/crotonase-like_dom_sf"/>
</dbReference>
<protein>
    <submittedName>
        <fullName evidence="4">Enoyl-CoA hydratase</fullName>
    </submittedName>
</protein>
<dbReference type="RefSeq" id="WP_345377052.1">
    <property type="nucleotide sequence ID" value="NZ_BAABLM010000010.1"/>
</dbReference>
<proteinExistence type="inferred from homology"/>
<keyword evidence="2" id="KW-0456">Lyase</keyword>
<dbReference type="Gene3D" id="3.90.226.10">
    <property type="entry name" value="2-enoyl-CoA Hydratase, Chain A, domain 1"/>
    <property type="match status" value="1"/>
</dbReference>
<accession>A0ABP8WC98</accession>
<evidence type="ECO:0000256" key="2">
    <source>
        <dbReference type="ARBA" id="ARBA00023239"/>
    </source>
</evidence>
<evidence type="ECO:0000256" key="3">
    <source>
        <dbReference type="RuleBase" id="RU003707"/>
    </source>
</evidence>